<name>A0AAU7K636_9SPHI</name>
<organism evidence="2">
    <name type="scientific">Pedobacter sp. KACC 23697</name>
    <dbReference type="NCBI Taxonomy" id="3149230"/>
    <lineage>
        <taxon>Bacteria</taxon>
        <taxon>Pseudomonadati</taxon>
        <taxon>Bacteroidota</taxon>
        <taxon>Sphingobacteriia</taxon>
        <taxon>Sphingobacteriales</taxon>
        <taxon>Sphingobacteriaceae</taxon>
        <taxon>Pedobacter</taxon>
    </lineage>
</organism>
<evidence type="ECO:0000313" key="2">
    <source>
        <dbReference type="EMBL" id="XBO48060.1"/>
    </source>
</evidence>
<dbReference type="EMBL" id="CP157485">
    <property type="protein sequence ID" value="XBO48060.1"/>
    <property type="molecule type" value="Genomic_DNA"/>
</dbReference>
<dbReference type="AlphaFoldDB" id="A0AAU7K636"/>
<proteinExistence type="predicted"/>
<protein>
    <submittedName>
        <fullName evidence="2">Uncharacterized protein</fullName>
    </submittedName>
</protein>
<reference evidence="2" key="1">
    <citation type="submission" date="2024-05" db="EMBL/GenBank/DDBJ databases">
        <authorList>
            <person name="Kim S."/>
            <person name="Heo J."/>
            <person name="Choi H."/>
            <person name="Choi Y."/>
            <person name="Kwon S.-W."/>
            <person name="Kim Y."/>
        </authorList>
    </citation>
    <scope>NUCLEOTIDE SEQUENCE</scope>
    <source>
        <strain evidence="2">KACC 23697</strain>
    </source>
</reference>
<feature type="region of interest" description="Disordered" evidence="1">
    <location>
        <begin position="63"/>
        <end position="103"/>
    </location>
</feature>
<accession>A0AAU7K636</accession>
<sequence length="103" mass="11958">MRLSDMGENFFNETEYIDGFNLGYKIAQEFPELAEIIGQAKSKSDRFDGLKDGRQQFLEEQLKEKAIEQDKNHDTPAWLKDDRMGNLDKGFDKPKSKDIEPDL</sequence>
<gene>
    <name evidence="2" type="ORF">ABEG20_00405</name>
</gene>
<dbReference type="RefSeq" id="WP_406825450.1">
    <property type="nucleotide sequence ID" value="NZ_CP157485.1"/>
</dbReference>
<evidence type="ECO:0000256" key="1">
    <source>
        <dbReference type="SAM" id="MobiDB-lite"/>
    </source>
</evidence>